<protein>
    <recommendedName>
        <fullName evidence="4">DUF1641 domain-containing protein</fullName>
    </recommendedName>
</protein>
<evidence type="ECO:0000313" key="2">
    <source>
        <dbReference type="EMBL" id="AEW04340.1"/>
    </source>
</evidence>
<dbReference type="STRING" id="679936.Sulac_0837"/>
<evidence type="ECO:0008006" key="4">
    <source>
        <dbReference type="Google" id="ProtNLM"/>
    </source>
</evidence>
<dbReference type="HOGENOM" id="CLU_1554497_0_0_9"/>
<dbReference type="PANTHER" id="PTHR38433">
    <property type="match status" value="1"/>
</dbReference>
<dbReference type="AlphaFoldDB" id="G8TS14"/>
<gene>
    <name evidence="2" type="ordered locus">Sulac_0837</name>
</gene>
<dbReference type="Proteomes" id="UP000005439">
    <property type="component" value="Chromosome"/>
</dbReference>
<reference evidence="3" key="1">
    <citation type="submission" date="2011-12" db="EMBL/GenBank/DDBJ databases">
        <title>The complete genome of chromosome of Sulfobacillus acidophilus DSM 10332.</title>
        <authorList>
            <person name="Lucas S."/>
            <person name="Han J."/>
            <person name="Lapidus A."/>
            <person name="Bruce D."/>
            <person name="Goodwin L."/>
            <person name="Pitluck S."/>
            <person name="Peters L."/>
            <person name="Kyrpides N."/>
            <person name="Mavromatis K."/>
            <person name="Ivanova N."/>
            <person name="Mikhailova N."/>
            <person name="Chertkov O."/>
            <person name="Saunders E."/>
            <person name="Detter J.C."/>
            <person name="Tapia R."/>
            <person name="Han C."/>
            <person name="Land M."/>
            <person name="Hauser L."/>
            <person name="Markowitz V."/>
            <person name="Cheng J.-F."/>
            <person name="Hugenholtz P."/>
            <person name="Woyke T."/>
            <person name="Wu D."/>
            <person name="Pukall R."/>
            <person name="Gehrich-Schroeter G."/>
            <person name="Schneider S."/>
            <person name="Klenk H.-P."/>
            <person name="Eisen J.A."/>
        </authorList>
    </citation>
    <scope>NUCLEOTIDE SEQUENCE [LARGE SCALE GENOMIC DNA]</scope>
    <source>
        <strain evidence="3">ATCC 700253 / DSM 10332 / NAL</strain>
    </source>
</reference>
<proteinExistence type="predicted"/>
<feature type="region of interest" description="Disordered" evidence="1">
    <location>
        <begin position="153"/>
        <end position="172"/>
    </location>
</feature>
<organism evidence="2 3">
    <name type="scientific">Sulfobacillus acidophilus (strain ATCC 700253 / DSM 10332 / NAL)</name>
    <dbReference type="NCBI Taxonomy" id="679936"/>
    <lineage>
        <taxon>Bacteria</taxon>
        <taxon>Bacillati</taxon>
        <taxon>Bacillota</taxon>
        <taxon>Clostridia</taxon>
        <taxon>Eubacteriales</taxon>
        <taxon>Clostridiales Family XVII. Incertae Sedis</taxon>
        <taxon>Sulfobacillus</taxon>
    </lineage>
</organism>
<dbReference type="EMBL" id="CP003179">
    <property type="protein sequence ID" value="AEW04340.1"/>
    <property type="molecule type" value="Genomic_DNA"/>
</dbReference>
<name>G8TS14_SULAD</name>
<dbReference type="PANTHER" id="PTHR38433:SF1">
    <property type="entry name" value="DUF1641 DOMAIN-CONTAINING PROTEIN"/>
    <property type="match status" value="1"/>
</dbReference>
<dbReference type="KEGG" id="sap:Sulac_0837"/>
<evidence type="ECO:0000313" key="3">
    <source>
        <dbReference type="Proteomes" id="UP000005439"/>
    </source>
</evidence>
<feature type="compositionally biased region" description="Basic and acidic residues" evidence="1">
    <location>
        <begin position="162"/>
        <end position="172"/>
    </location>
</feature>
<evidence type="ECO:0000256" key="1">
    <source>
        <dbReference type="SAM" id="MobiDB-lite"/>
    </source>
</evidence>
<dbReference type="InterPro" id="IPR012440">
    <property type="entry name" value="DUF1641"/>
</dbReference>
<reference evidence="2 3" key="2">
    <citation type="journal article" date="2012" name="Stand. Genomic Sci.">
        <title>Complete genome sequence of the moderately thermophilic mineral-sulfide-oxidizing firmicute Sulfobacillus acidophilus type strain (NAL(T)).</title>
        <authorList>
            <person name="Anderson I."/>
            <person name="Chertkov O."/>
            <person name="Chen A."/>
            <person name="Saunders E."/>
            <person name="Lapidus A."/>
            <person name="Nolan M."/>
            <person name="Lucas S."/>
            <person name="Hammon N."/>
            <person name="Deshpande S."/>
            <person name="Cheng J.F."/>
            <person name="Han C."/>
            <person name="Tapia R."/>
            <person name="Goodwin L.A."/>
            <person name="Pitluck S."/>
            <person name="Liolios K."/>
            <person name="Pagani I."/>
            <person name="Ivanova N."/>
            <person name="Mikhailova N."/>
            <person name="Pati A."/>
            <person name="Palaniappan K."/>
            <person name="Land M."/>
            <person name="Pan C."/>
            <person name="Rohde M."/>
            <person name="Pukall R."/>
            <person name="Goker M."/>
            <person name="Detter J.C."/>
            <person name="Woyke T."/>
            <person name="Bristow J."/>
            <person name="Eisen J.A."/>
            <person name="Markowitz V."/>
            <person name="Hugenholtz P."/>
            <person name="Kyrpides N.C."/>
            <person name="Klenk H.P."/>
            <person name="Mavromatis K."/>
        </authorList>
    </citation>
    <scope>NUCLEOTIDE SEQUENCE [LARGE SCALE GENOMIC DNA]</scope>
    <source>
        <strain evidence="3">ATCC 700253 / DSM 10332 / NAL</strain>
    </source>
</reference>
<keyword evidence="3" id="KW-1185">Reference proteome</keyword>
<dbReference type="Pfam" id="PF07849">
    <property type="entry name" value="DUF1641"/>
    <property type="match status" value="1"/>
</dbReference>
<sequence>MAKPIRVIQPVAEPPVHDPLHQAIHQHQESLTQLIHDLAALEQSTLFRMLRGFLAESQDVWAIVVNQLDQPGPKNAIRNLEALMTFLGRIPSDQWSRILDGVAHALDRYDQAIRAPESPRVSAWRLWQDVKDPHVSRALTAVFAFLGALGDAASKAPPPSDHIPDAPEKPES</sequence>
<accession>G8TS14</accession>